<dbReference type="FunFam" id="3.20.20.30:FF:000002">
    <property type="entry name" value="LLM class flavin-dependent oxidoreductase"/>
    <property type="match status" value="1"/>
</dbReference>
<dbReference type="PANTHER" id="PTHR30137">
    <property type="entry name" value="LUCIFERASE-LIKE MONOOXYGENASE"/>
    <property type="match status" value="1"/>
</dbReference>
<dbReference type="PANTHER" id="PTHR30137:SF19">
    <property type="entry name" value="LUCIFERASE-LIKE MONOOXYGENASE"/>
    <property type="match status" value="1"/>
</dbReference>
<dbReference type="OrthoDB" id="9780518at2"/>
<evidence type="ECO:0000256" key="1">
    <source>
        <dbReference type="ARBA" id="ARBA00007789"/>
    </source>
</evidence>
<dbReference type="Pfam" id="PF00296">
    <property type="entry name" value="Bac_luciferase"/>
    <property type="match status" value="1"/>
</dbReference>
<dbReference type="RefSeq" id="WP_076764540.1">
    <property type="nucleotide sequence ID" value="NZ_MSFI01000009.1"/>
</dbReference>
<dbReference type="Proteomes" id="UP000188613">
    <property type="component" value="Unassembled WGS sequence"/>
</dbReference>
<protein>
    <recommendedName>
        <fullName evidence="2">Luciferase-like domain-containing protein</fullName>
    </recommendedName>
</protein>
<comment type="similarity">
    <text evidence="1">To bacterial alkanal monooxygenase alpha and beta chains.</text>
</comment>
<dbReference type="AlphaFoldDB" id="A0A1V2A8T1"/>
<dbReference type="STRING" id="1714355.BTO28_05535"/>
<evidence type="ECO:0000313" key="4">
    <source>
        <dbReference type="Proteomes" id="UP000188613"/>
    </source>
</evidence>
<dbReference type="SUPFAM" id="SSF51679">
    <property type="entry name" value="Bacterial luciferase-like"/>
    <property type="match status" value="1"/>
</dbReference>
<dbReference type="InterPro" id="IPR011251">
    <property type="entry name" value="Luciferase-like_dom"/>
</dbReference>
<accession>A0A1V2A8T1</accession>
<gene>
    <name evidence="3" type="ORF">BTO28_05535</name>
</gene>
<evidence type="ECO:0000313" key="3">
    <source>
        <dbReference type="EMBL" id="OMP67409.1"/>
    </source>
</evidence>
<reference evidence="3 4" key="1">
    <citation type="submission" date="2016-12" db="EMBL/GenBank/DDBJ databases">
        <title>Domibacillus sp. SAB 38T whole genome sequencing.</title>
        <authorList>
            <person name="Verma A."/>
            <person name="Ojha A.K."/>
            <person name="Krishnamurthi S."/>
        </authorList>
    </citation>
    <scope>NUCLEOTIDE SEQUENCE [LARGE SCALE GENOMIC DNA]</scope>
    <source>
        <strain evidence="3 4">SAB 38</strain>
    </source>
</reference>
<sequence>MKINILDQSPISEGKTAEESLMETVELAQFAEKLGYGRFWVSEHHDSTTLSGSSPEVLISYLAAKTNTMRIGSGGVMLTHYSAYKVAENFRLLSGLAPGRIDLGIGRAPGGMPRASFALSEGRKREVERFPEQIDDLLSFLHDRPVPHIYNGVRATPIVQIPPELWLLGSNLSSAVLAAEKGLPYTFARFINGEGGPDLLKAYRQRFQPSVHLDKPKSMVAVFIICSETDEEADYLAGSLDLSLMMAAQGMKSNGTPSPEKAAAYSYNKYEQVHVEENRKRMIAGGPETVQSELIRLKGEYKTDEIMAVTIMYDFEKKKRSFELLAEVAKTI</sequence>
<name>A0A1V2A8T1_9BACI</name>
<comment type="caution">
    <text evidence="3">The sequence shown here is derived from an EMBL/GenBank/DDBJ whole genome shotgun (WGS) entry which is preliminary data.</text>
</comment>
<dbReference type="Gene3D" id="3.20.20.30">
    <property type="entry name" value="Luciferase-like domain"/>
    <property type="match status" value="1"/>
</dbReference>
<keyword evidence="4" id="KW-1185">Reference proteome</keyword>
<dbReference type="GO" id="GO:0005829">
    <property type="term" value="C:cytosol"/>
    <property type="evidence" value="ECO:0007669"/>
    <property type="project" value="TreeGrafter"/>
</dbReference>
<dbReference type="GO" id="GO:0016705">
    <property type="term" value="F:oxidoreductase activity, acting on paired donors, with incorporation or reduction of molecular oxygen"/>
    <property type="evidence" value="ECO:0007669"/>
    <property type="project" value="InterPro"/>
</dbReference>
<dbReference type="InterPro" id="IPR019949">
    <property type="entry name" value="CmoO-like"/>
</dbReference>
<organism evidence="3 4">
    <name type="scientific">Domibacillus epiphyticus</name>
    <dbReference type="NCBI Taxonomy" id="1714355"/>
    <lineage>
        <taxon>Bacteria</taxon>
        <taxon>Bacillati</taxon>
        <taxon>Bacillota</taxon>
        <taxon>Bacilli</taxon>
        <taxon>Bacillales</taxon>
        <taxon>Bacillaceae</taxon>
        <taxon>Domibacillus</taxon>
    </lineage>
</organism>
<dbReference type="EMBL" id="MSFI01000009">
    <property type="protein sequence ID" value="OMP67409.1"/>
    <property type="molecule type" value="Genomic_DNA"/>
</dbReference>
<evidence type="ECO:0000259" key="2">
    <source>
        <dbReference type="Pfam" id="PF00296"/>
    </source>
</evidence>
<proteinExistence type="predicted"/>
<dbReference type="InterPro" id="IPR050766">
    <property type="entry name" value="Bact_Lucif_Oxidored"/>
</dbReference>
<dbReference type="NCBIfam" id="TIGR03558">
    <property type="entry name" value="oxido_grp_1"/>
    <property type="match status" value="1"/>
</dbReference>
<dbReference type="InterPro" id="IPR036661">
    <property type="entry name" value="Luciferase-like_sf"/>
</dbReference>
<feature type="domain" description="Luciferase-like" evidence="2">
    <location>
        <begin position="1"/>
        <end position="290"/>
    </location>
</feature>